<keyword evidence="3" id="KW-1185">Reference proteome</keyword>
<proteinExistence type="predicted"/>
<sequence length="176" mass="19475">MKEKLNDLLEWCKRDKKQTGMVLGLMAVGMLLWGRLILKQAPQTASADDKPAWLVEAEADMNSGPKEVITLAEPPKLERDPFILDPNRYKRTLSEQDLVSGAKLDEGLTDEAKRMAVVDAAAELQLQSVTLGDVPAAFINGRLIRIGESIEGFELLTCDERSAVLEKQGIRVRLGM</sequence>
<keyword evidence="1" id="KW-1133">Transmembrane helix</keyword>
<feature type="transmembrane region" description="Helical" evidence="1">
    <location>
        <begin position="21"/>
        <end position="38"/>
    </location>
</feature>
<protein>
    <submittedName>
        <fullName evidence="2">Uncharacterized protein</fullName>
    </submittedName>
</protein>
<evidence type="ECO:0000256" key="1">
    <source>
        <dbReference type="SAM" id="Phobius"/>
    </source>
</evidence>
<keyword evidence="1" id="KW-0472">Membrane</keyword>
<dbReference type="EMBL" id="JACHGY010000001">
    <property type="protein sequence ID" value="MBB6430032.1"/>
    <property type="molecule type" value="Genomic_DNA"/>
</dbReference>
<name>A0A7X0H677_9BACT</name>
<comment type="caution">
    <text evidence="2">The sequence shown here is derived from an EMBL/GenBank/DDBJ whole genome shotgun (WGS) entry which is preliminary data.</text>
</comment>
<evidence type="ECO:0000313" key="3">
    <source>
        <dbReference type="Proteomes" id="UP000541810"/>
    </source>
</evidence>
<dbReference type="Proteomes" id="UP000541810">
    <property type="component" value="Unassembled WGS sequence"/>
</dbReference>
<keyword evidence="1" id="KW-0812">Transmembrane</keyword>
<dbReference type="RefSeq" id="WP_184677574.1">
    <property type="nucleotide sequence ID" value="NZ_JACHGY010000001.1"/>
</dbReference>
<reference evidence="2 3" key="1">
    <citation type="submission" date="2020-08" db="EMBL/GenBank/DDBJ databases">
        <title>Genomic Encyclopedia of Type Strains, Phase IV (KMG-IV): sequencing the most valuable type-strain genomes for metagenomic binning, comparative biology and taxonomic classification.</title>
        <authorList>
            <person name="Goeker M."/>
        </authorList>
    </citation>
    <scope>NUCLEOTIDE SEQUENCE [LARGE SCALE GENOMIC DNA]</scope>
    <source>
        <strain evidence="2 3">DSM 103725</strain>
    </source>
</reference>
<gene>
    <name evidence="2" type="ORF">HNQ40_001838</name>
</gene>
<accession>A0A7X0H677</accession>
<organism evidence="2 3">
    <name type="scientific">Algisphaera agarilytica</name>
    <dbReference type="NCBI Taxonomy" id="1385975"/>
    <lineage>
        <taxon>Bacteria</taxon>
        <taxon>Pseudomonadati</taxon>
        <taxon>Planctomycetota</taxon>
        <taxon>Phycisphaerae</taxon>
        <taxon>Phycisphaerales</taxon>
        <taxon>Phycisphaeraceae</taxon>
        <taxon>Algisphaera</taxon>
    </lineage>
</organism>
<evidence type="ECO:0000313" key="2">
    <source>
        <dbReference type="EMBL" id="MBB6430032.1"/>
    </source>
</evidence>
<dbReference type="AlphaFoldDB" id="A0A7X0H677"/>